<dbReference type="PANTHER" id="PTHR43827:SF3">
    <property type="entry name" value="NADP-DEPENDENT OXIDOREDUCTASE DOMAIN-CONTAINING PROTEIN"/>
    <property type="match status" value="1"/>
</dbReference>
<dbReference type="SUPFAM" id="SSF51430">
    <property type="entry name" value="NAD(P)-linked oxidoreductase"/>
    <property type="match status" value="1"/>
</dbReference>
<protein>
    <recommendedName>
        <fullName evidence="4">NADP-dependent oxidoreductase domain-containing protein</fullName>
    </recommendedName>
</protein>
<dbReference type="Pfam" id="PF00248">
    <property type="entry name" value="Aldo_ket_red"/>
    <property type="match status" value="1"/>
</dbReference>
<dbReference type="OrthoDB" id="416253at2759"/>
<feature type="domain" description="NADP-dependent oxidoreductase" evidence="4">
    <location>
        <begin position="97"/>
        <end position="212"/>
    </location>
</feature>
<organism evidence="5">
    <name type="scientific">Aphanomyces astaci</name>
    <name type="common">Crayfish plague agent</name>
    <dbReference type="NCBI Taxonomy" id="112090"/>
    <lineage>
        <taxon>Eukaryota</taxon>
        <taxon>Sar</taxon>
        <taxon>Stramenopiles</taxon>
        <taxon>Oomycota</taxon>
        <taxon>Saprolegniomycetes</taxon>
        <taxon>Saprolegniales</taxon>
        <taxon>Verrucalvaceae</taxon>
        <taxon>Aphanomyces</taxon>
    </lineage>
</organism>
<dbReference type="EMBL" id="KI913124">
    <property type="protein sequence ID" value="ETV81149.1"/>
    <property type="molecule type" value="Genomic_DNA"/>
</dbReference>
<evidence type="ECO:0000313" key="5">
    <source>
        <dbReference type="EMBL" id="ETV81149.1"/>
    </source>
</evidence>
<gene>
    <name evidence="5" type="ORF">H257_05738</name>
</gene>
<dbReference type="GeneID" id="20807734"/>
<comment type="similarity">
    <text evidence="1">Belongs to the aldo/keto reductase family.</text>
</comment>
<dbReference type="VEuPathDB" id="FungiDB:H257_05738"/>
<dbReference type="PANTHER" id="PTHR43827">
    <property type="entry name" value="2,5-DIKETO-D-GLUCONIC ACID REDUCTASE"/>
    <property type="match status" value="1"/>
</dbReference>
<keyword evidence="3" id="KW-0560">Oxidoreductase</keyword>
<dbReference type="AlphaFoldDB" id="W4GQ72"/>
<dbReference type="InterPro" id="IPR036812">
    <property type="entry name" value="NAD(P)_OxRdtase_dom_sf"/>
</dbReference>
<evidence type="ECO:0000256" key="3">
    <source>
        <dbReference type="ARBA" id="ARBA00023002"/>
    </source>
</evidence>
<evidence type="ECO:0000256" key="1">
    <source>
        <dbReference type="ARBA" id="ARBA00007905"/>
    </source>
</evidence>
<keyword evidence="2" id="KW-0521">NADP</keyword>
<dbReference type="InterPro" id="IPR023210">
    <property type="entry name" value="NADP_OxRdtase_dom"/>
</dbReference>
<dbReference type="STRING" id="112090.W4GQ72"/>
<sequence>MWAYSFSGRRSLFRDRHRVLFSLSSNDDDRRNLTTALGLGAYGVFITAPDDASQLAAAKTALRDLMSKDSHITRDDICIVCECSSTWSLATLGGKCKDVAAKLDVGRIDVVLYPNALLSPAVHGQVRTVALVEAWTAMTTLRSAGLVDHIGVSDFAVHELEILLRRFPEHPVEVQCIRDVSPFSPYDHMVRFCQGKQIDVVACFSVQLDSLTHIQKATWSKIASDIATAHQRMHFQHNLPSETIRVDNSNASINQATETCDVQLDARRTASEVLATWLNQRGMIAVPMVEGDEPYDEGACRALFSLSHPFVKEPAAAAPSKPYHFVLCKDDMTLLGRLATSIIQ</sequence>
<proteinExistence type="inferred from homology"/>
<dbReference type="RefSeq" id="XP_009829007.1">
    <property type="nucleotide sequence ID" value="XM_009830705.1"/>
</dbReference>
<dbReference type="Gene3D" id="3.20.20.100">
    <property type="entry name" value="NADP-dependent oxidoreductase domain"/>
    <property type="match status" value="1"/>
</dbReference>
<dbReference type="InterPro" id="IPR020471">
    <property type="entry name" value="AKR"/>
</dbReference>
<accession>W4GQ72</accession>
<evidence type="ECO:0000259" key="4">
    <source>
        <dbReference type="Pfam" id="PF00248"/>
    </source>
</evidence>
<name>W4GQ72_APHAT</name>
<evidence type="ECO:0000256" key="2">
    <source>
        <dbReference type="ARBA" id="ARBA00022857"/>
    </source>
</evidence>
<dbReference type="GO" id="GO:0016616">
    <property type="term" value="F:oxidoreductase activity, acting on the CH-OH group of donors, NAD or NADP as acceptor"/>
    <property type="evidence" value="ECO:0007669"/>
    <property type="project" value="UniProtKB-ARBA"/>
</dbReference>
<reference evidence="5" key="1">
    <citation type="submission" date="2013-12" db="EMBL/GenBank/DDBJ databases">
        <title>The Genome Sequence of Aphanomyces astaci APO3.</title>
        <authorList>
            <consortium name="The Broad Institute Genomics Platform"/>
            <person name="Russ C."/>
            <person name="Tyler B."/>
            <person name="van West P."/>
            <person name="Dieguez-Uribeondo J."/>
            <person name="Young S.K."/>
            <person name="Zeng Q."/>
            <person name="Gargeya S."/>
            <person name="Fitzgerald M."/>
            <person name="Abouelleil A."/>
            <person name="Alvarado L."/>
            <person name="Chapman S.B."/>
            <person name="Gainer-Dewar J."/>
            <person name="Goldberg J."/>
            <person name="Griggs A."/>
            <person name="Gujja S."/>
            <person name="Hansen M."/>
            <person name="Howarth C."/>
            <person name="Imamovic A."/>
            <person name="Ireland A."/>
            <person name="Larimer J."/>
            <person name="McCowan C."/>
            <person name="Murphy C."/>
            <person name="Pearson M."/>
            <person name="Poon T.W."/>
            <person name="Priest M."/>
            <person name="Roberts A."/>
            <person name="Saif S."/>
            <person name="Shea T."/>
            <person name="Sykes S."/>
            <person name="Wortman J."/>
            <person name="Nusbaum C."/>
            <person name="Birren B."/>
        </authorList>
    </citation>
    <scope>NUCLEOTIDE SEQUENCE [LARGE SCALE GENOMIC DNA]</scope>
    <source>
        <strain evidence="5">APO3</strain>
    </source>
</reference>